<gene>
    <name evidence="1" type="ORF">DKZ56_00355</name>
</gene>
<evidence type="ECO:0000313" key="1">
    <source>
        <dbReference type="EMBL" id="QBK24498.1"/>
    </source>
</evidence>
<reference evidence="1 2" key="1">
    <citation type="submission" date="2019-02" db="EMBL/GenBank/DDBJ databases">
        <title>Ureibacillus thermophilus.</title>
        <authorList>
            <person name="Sunny J.S."/>
            <person name="Natarajan A."/>
            <person name="Saleena L.M."/>
        </authorList>
    </citation>
    <scope>NUCLEOTIDE SEQUENCE [LARGE SCALE GENOMIC DNA]</scope>
    <source>
        <strain evidence="1 2">LM102</strain>
    </source>
</reference>
<protein>
    <submittedName>
        <fullName evidence="1">Uncharacterized protein</fullName>
    </submittedName>
</protein>
<proteinExistence type="predicted"/>
<keyword evidence="2" id="KW-1185">Reference proteome</keyword>
<evidence type="ECO:0000313" key="2">
    <source>
        <dbReference type="Proteomes" id="UP000291151"/>
    </source>
</evidence>
<dbReference type="Proteomes" id="UP000291151">
    <property type="component" value="Chromosome"/>
</dbReference>
<dbReference type="RefSeq" id="WP_208650778.1">
    <property type="nucleotide sequence ID" value="NZ_CP036528.1"/>
</dbReference>
<dbReference type="AlphaFoldDB" id="A0A4P6URH2"/>
<name>A0A4P6URH2_9BACL</name>
<sequence>MSYKYWRVVCKYGHVGRRNEVSVPRYIQTDDSCSLIDVIDIVSKMPGIKKSGDKMYGIVSAKPINEECYLKGKIEEKENLFLKKLMAFNIREEKQTVLI</sequence>
<organism evidence="1 2">
    <name type="scientific">Ureibacillus thermophilus</name>
    <dbReference type="NCBI Taxonomy" id="367743"/>
    <lineage>
        <taxon>Bacteria</taxon>
        <taxon>Bacillati</taxon>
        <taxon>Bacillota</taxon>
        <taxon>Bacilli</taxon>
        <taxon>Bacillales</taxon>
        <taxon>Caryophanaceae</taxon>
        <taxon>Ureibacillus</taxon>
    </lineage>
</organism>
<accession>A0A4P6URH2</accession>
<dbReference type="KEGG" id="uth:DKZ56_00355"/>
<dbReference type="EMBL" id="CP036528">
    <property type="protein sequence ID" value="QBK24498.1"/>
    <property type="molecule type" value="Genomic_DNA"/>
</dbReference>